<dbReference type="Pfam" id="PF05050">
    <property type="entry name" value="Methyltransf_21"/>
    <property type="match status" value="1"/>
</dbReference>
<proteinExistence type="predicted"/>
<dbReference type="InterPro" id="IPR052514">
    <property type="entry name" value="SAM-dependent_MTase"/>
</dbReference>
<dbReference type="InterPro" id="IPR029063">
    <property type="entry name" value="SAM-dependent_MTases_sf"/>
</dbReference>
<dbReference type="Gene3D" id="3.40.50.150">
    <property type="entry name" value="Vaccinia Virus protein VP39"/>
    <property type="match status" value="1"/>
</dbReference>
<dbReference type="NCBIfam" id="TIGR01444">
    <property type="entry name" value="fkbM_fam"/>
    <property type="match status" value="1"/>
</dbReference>
<gene>
    <name evidence="2" type="ORF">AVDCRST_MAG68-3732</name>
</gene>
<organism evidence="2">
    <name type="scientific">uncultured Gemmatimonadota bacterium</name>
    <dbReference type="NCBI Taxonomy" id="203437"/>
    <lineage>
        <taxon>Bacteria</taxon>
        <taxon>Pseudomonadati</taxon>
        <taxon>Gemmatimonadota</taxon>
        <taxon>environmental samples</taxon>
    </lineage>
</organism>
<dbReference type="InterPro" id="IPR006342">
    <property type="entry name" value="FkbM_mtfrase"/>
</dbReference>
<sequence length="293" mass="31997">MKLFRQLGAVARFVWTHPANRGRRARAMARAAGWQLYKRVARRPLDVPVYGGLTLRCHADSSSSSLALYAAGYPEWEEMSFVRDYLAPGDGFVDVGANVGVYALLAASRVGPTGRVVCFEPGRQPLRRLRENLELNGLDNVEVLPFAVSDRAGTIRFDTAAGTTGHMASGGGATEEATSVRLDDVLPEGAWAMGKMDIEGAEPLALRGAERHLAEMNPPVWLVEVNGCLRRYGFTEAQLWAWLGERGWDVCLYDPAARALRDCPTPSSRYQNILAVARGARGRVEARLKTPGA</sequence>
<evidence type="ECO:0000259" key="1">
    <source>
        <dbReference type="Pfam" id="PF05050"/>
    </source>
</evidence>
<dbReference type="AlphaFoldDB" id="A0A6J4M7S1"/>
<dbReference type="SUPFAM" id="SSF53335">
    <property type="entry name" value="S-adenosyl-L-methionine-dependent methyltransferases"/>
    <property type="match status" value="1"/>
</dbReference>
<name>A0A6J4M7S1_9BACT</name>
<dbReference type="PANTHER" id="PTHR34203:SF15">
    <property type="entry name" value="SLL1173 PROTEIN"/>
    <property type="match status" value="1"/>
</dbReference>
<reference evidence="2" key="1">
    <citation type="submission" date="2020-02" db="EMBL/GenBank/DDBJ databases">
        <authorList>
            <person name="Meier V. D."/>
        </authorList>
    </citation>
    <scope>NUCLEOTIDE SEQUENCE</scope>
    <source>
        <strain evidence="2">AVDCRST_MAG68</strain>
    </source>
</reference>
<feature type="domain" description="Methyltransferase FkbM" evidence="1">
    <location>
        <begin position="94"/>
        <end position="228"/>
    </location>
</feature>
<dbReference type="PANTHER" id="PTHR34203">
    <property type="entry name" value="METHYLTRANSFERASE, FKBM FAMILY PROTEIN"/>
    <property type="match status" value="1"/>
</dbReference>
<protein>
    <recommendedName>
        <fullName evidence="1">Methyltransferase FkbM domain-containing protein</fullName>
    </recommendedName>
</protein>
<accession>A0A6J4M7S1</accession>
<dbReference type="EMBL" id="CADCTW010000176">
    <property type="protein sequence ID" value="CAA9352054.1"/>
    <property type="molecule type" value="Genomic_DNA"/>
</dbReference>
<evidence type="ECO:0000313" key="2">
    <source>
        <dbReference type="EMBL" id="CAA9352054.1"/>
    </source>
</evidence>